<dbReference type="Gene3D" id="1.10.10.10">
    <property type="entry name" value="Winged helix-like DNA-binding domain superfamily/Winged helix DNA-binding domain"/>
    <property type="match status" value="1"/>
</dbReference>
<dbReference type="PROSITE" id="PS51077">
    <property type="entry name" value="HTH_ICLR"/>
    <property type="match status" value="1"/>
</dbReference>
<evidence type="ECO:0000313" key="6">
    <source>
        <dbReference type="EMBL" id="ATX65590.1"/>
    </source>
</evidence>
<dbReference type="Gene3D" id="3.30.450.40">
    <property type="match status" value="1"/>
</dbReference>
<dbReference type="Proteomes" id="UP000228948">
    <property type="component" value="Chromosome"/>
</dbReference>
<dbReference type="PROSITE" id="PS51078">
    <property type="entry name" value="ICLR_ED"/>
    <property type="match status" value="1"/>
</dbReference>
<proteinExistence type="predicted"/>
<dbReference type="InterPro" id="IPR029016">
    <property type="entry name" value="GAF-like_dom_sf"/>
</dbReference>
<keyword evidence="7" id="KW-1185">Reference proteome</keyword>
<dbReference type="GO" id="GO:0045892">
    <property type="term" value="P:negative regulation of DNA-templated transcription"/>
    <property type="evidence" value="ECO:0007669"/>
    <property type="project" value="TreeGrafter"/>
</dbReference>
<dbReference type="SUPFAM" id="SSF55781">
    <property type="entry name" value="GAF domain-like"/>
    <property type="match status" value="1"/>
</dbReference>
<dbReference type="InterPro" id="IPR036390">
    <property type="entry name" value="WH_DNA-bd_sf"/>
</dbReference>
<dbReference type="STRING" id="441209.GCA_001870665_01164"/>
<feature type="domain" description="HTH iclR-type" evidence="4">
    <location>
        <begin position="15"/>
        <end position="77"/>
    </location>
</feature>
<dbReference type="OrthoDB" id="6057486at2"/>
<dbReference type="PANTHER" id="PTHR30136">
    <property type="entry name" value="HELIX-TURN-HELIX TRANSCRIPTIONAL REGULATOR, ICLR FAMILY"/>
    <property type="match status" value="1"/>
</dbReference>
<dbReference type="SUPFAM" id="SSF46785">
    <property type="entry name" value="Winged helix' DNA-binding domain"/>
    <property type="match status" value="1"/>
</dbReference>
<evidence type="ECO:0000256" key="1">
    <source>
        <dbReference type="ARBA" id="ARBA00023015"/>
    </source>
</evidence>
<feature type="domain" description="IclR-ED" evidence="5">
    <location>
        <begin position="78"/>
        <end position="259"/>
    </location>
</feature>
<dbReference type="Pfam" id="PF09339">
    <property type="entry name" value="HTH_IclR"/>
    <property type="match status" value="1"/>
</dbReference>
<evidence type="ECO:0000259" key="4">
    <source>
        <dbReference type="PROSITE" id="PS51077"/>
    </source>
</evidence>
<evidence type="ECO:0000256" key="3">
    <source>
        <dbReference type="ARBA" id="ARBA00023163"/>
    </source>
</evidence>
<dbReference type="InterPro" id="IPR005471">
    <property type="entry name" value="Tscrpt_reg_IclR_N"/>
</dbReference>
<organism evidence="6 7">
    <name type="scientific">Roseinatronobacter bogoriensis subsp. barguzinensis</name>
    <dbReference type="NCBI Taxonomy" id="441209"/>
    <lineage>
        <taxon>Bacteria</taxon>
        <taxon>Pseudomonadati</taxon>
        <taxon>Pseudomonadota</taxon>
        <taxon>Alphaproteobacteria</taxon>
        <taxon>Rhodobacterales</taxon>
        <taxon>Paracoccaceae</taxon>
        <taxon>Roseinatronobacter</taxon>
    </lineage>
</organism>
<dbReference type="EMBL" id="CP024899">
    <property type="protein sequence ID" value="ATX65590.1"/>
    <property type="molecule type" value="Genomic_DNA"/>
</dbReference>
<keyword evidence="1" id="KW-0805">Transcription regulation</keyword>
<evidence type="ECO:0000256" key="2">
    <source>
        <dbReference type="ARBA" id="ARBA00023125"/>
    </source>
</evidence>
<dbReference type="InterPro" id="IPR036388">
    <property type="entry name" value="WH-like_DNA-bd_sf"/>
</dbReference>
<protein>
    <submittedName>
        <fullName evidence="6">IclR family transcriptional regulator</fullName>
    </submittedName>
</protein>
<dbReference type="AlphaFoldDB" id="A0A2K8KHG1"/>
<name>A0A2K8KHG1_9RHOB</name>
<accession>A0A2K8KHG1</accession>
<dbReference type="KEGG" id="rbg:BG454_06930"/>
<dbReference type="GO" id="GO:0003700">
    <property type="term" value="F:DNA-binding transcription factor activity"/>
    <property type="evidence" value="ECO:0007669"/>
    <property type="project" value="TreeGrafter"/>
</dbReference>
<reference evidence="6 7" key="1">
    <citation type="submission" date="2017-11" db="EMBL/GenBank/DDBJ databases">
        <title>Revised Sequence and Annotation of the Rhodobaca barguzinensis strain alga05 Genome.</title>
        <authorList>
            <person name="Kopejtka K."/>
            <person name="Tomasch J.M."/>
            <person name="Bunk B."/>
            <person name="Koblizek M."/>
        </authorList>
    </citation>
    <scope>NUCLEOTIDE SEQUENCE [LARGE SCALE GENOMIC DNA]</scope>
    <source>
        <strain evidence="7">alga05</strain>
    </source>
</reference>
<dbReference type="InterPro" id="IPR050707">
    <property type="entry name" value="HTH_MetabolicPath_Reg"/>
</dbReference>
<keyword evidence="3" id="KW-0804">Transcription</keyword>
<dbReference type="GO" id="GO:0003677">
    <property type="term" value="F:DNA binding"/>
    <property type="evidence" value="ECO:0007669"/>
    <property type="project" value="UniProtKB-KW"/>
</dbReference>
<keyword evidence="2" id="KW-0238">DNA-binding</keyword>
<dbReference type="InterPro" id="IPR014757">
    <property type="entry name" value="Tscrpt_reg_IclR_C"/>
</dbReference>
<dbReference type="SMART" id="SM00346">
    <property type="entry name" value="HTH_ICLR"/>
    <property type="match status" value="1"/>
</dbReference>
<dbReference type="RefSeq" id="WP_071480150.1">
    <property type="nucleotide sequence ID" value="NZ_CP024899.1"/>
</dbReference>
<sequence>MQKTDSQGGKHTGRIPTTLRMLTIMEEIVRIGGPVTPADLGPVTDLPKATVHRLFQTLEEEGYLQREPDGRSYSVGPRTRQFAVATLSTMRVRTSRLAVLRALAKDTGETCNVAIPDREAMVYLDRVETEWPLRVQFSVGTHVPLYCTASGKLYLSTLSELRLESYLRNVELEAKAQYTITDRDALRAEIAKVRAQGFAVDNEEFLDGAIAFAMPIHDKYGRMPATIAFQGPTQRISLEKGYALLPRLKQAAKELSELL</sequence>
<gene>
    <name evidence="6" type="ORF">BG454_06930</name>
</gene>
<dbReference type="Pfam" id="PF01614">
    <property type="entry name" value="IclR_C"/>
    <property type="match status" value="1"/>
</dbReference>
<evidence type="ECO:0000259" key="5">
    <source>
        <dbReference type="PROSITE" id="PS51078"/>
    </source>
</evidence>
<evidence type="ECO:0000313" key="7">
    <source>
        <dbReference type="Proteomes" id="UP000228948"/>
    </source>
</evidence>
<dbReference type="PANTHER" id="PTHR30136:SF35">
    <property type="entry name" value="HTH-TYPE TRANSCRIPTIONAL REGULATOR RV1719"/>
    <property type="match status" value="1"/>
</dbReference>